<keyword evidence="4" id="KW-0175">Coiled coil</keyword>
<name>A0A399STY8_9BACT</name>
<dbReference type="EMBL" id="QWGR01000015">
    <property type="protein sequence ID" value="RIJ46329.1"/>
    <property type="molecule type" value="Genomic_DNA"/>
</dbReference>
<dbReference type="InterPro" id="IPR002699">
    <property type="entry name" value="V_ATPase_D"/>
</dbReference>
<evidence type="ECO:0000256" key="1">
    <source>
        <dbReference type="ARBA" id="ARBA00005850"/>
    </source>
</evidence>
<dbReference type="Gene3D" id="1.10.287.3240">
    <property type="match status" value="1"/>
</dbReference>
<comment type="caution">
    <text evidence="5">The sequence shown here is derived from an EMBL/GenBank/DDBJ whole genome shotgun (WGS) entry which is preliminary data.</text>
</comment>
<dbReference type="Pfam" id="PF01813">
    <property type="entry name" value="ATP-synt_D"/>
    <property type="match status" value="1"/>
</dbReference>
<evidence type="ECO:0000256" key="2">
    <source>
        <dbReference type="ARBA" id="ARBA00022448"/>
    </source>
</evidence>
<keyword evidence="6" id="KW-1185">Reference proteome</keyword>
<proteinExistence type="inferred from homology"/>
<evidence type="ECO:0000313" key="6">
    <source>
        <dbReference type="Proteomes" id="UP000265926"/>
    </source>
</evidence>
<dbReference type="AlphaFoldDB" id="A0A399STY8"/>
<reference evidence="5 6" key="1">
    <citation type="submission" date="2018-08" db="EMBL/GenBank/DDBJ databases">
        <title>Pallidiluteibacterium maritimus gen. nov., sp. nov., isolated from coastal sediment.</title>
        <authorList>
            <person name="Zhou L.Y."/>
        </authorList>
    </citation>
    <scope>NUCLEOTIDE SEQUENCE [LARGE SCALE GENOMIC DNA]</scope>
    <source>
        <strain evidence="5 6">XSD2</strain>
    </source>
</reference>
<gene>
    <name evidence="5" type="ORF">D1614_19180</name>
</gene>
<feature type="coiled-coil region" evidence="4">
    <location>
        <begin position="132"/>
        <end position="184"/>
    </location>
</feature>
<keyword evidence="2" id="KW-0813">Transport</keyword>
<sequence>MNIDIKYNKTALRDFQNKMKVRKNALPTLKNKEAALRAMVFETRDQLQKAEAEYRAVTQQIGPWKEMWNEFDPRLLEVKEVKTTISKVAGIQIPVFEKMEVEVVDFATTAYPDWFADGVEAMKRLLEANIKYKLLKKRLDLLEYARKKATQKVNLYEKVQIPSLESAIRQIKRYLEDEDNLSKAGQKLLKSKIQRKAVS</sequence>
<organism evidence="5 6">
    <name type="scientific">Maribellus luteus</name>
    <dbReference type="NCBI Taxonomy" id="2305463"/>
    <lineage>
        <taxon>Bacteria</taxon>
        <taxon>Pseudomonadati</taxon>
        <taxon>Bacteroidota</taxon>
        <taxon>Bacteroidia</taxon>
        <taxon>Marinilabiliales</taxon>
        <taxon>Prolixibacteraceae</taxon>
        <taxon>Maribellus</taxon>
    </lineage>
</organism>
<dbReference type="GO" id="GO:0046961">
    <property type="term" value="F:proton-transporting ATPase activity, rotational mechanism"/>
    <property type="evidence" value="ECO:0007669"/>
    <property type="project" value="InterPro"/>
</dbReference>
<evidence type="ECO:0000313" key="5">
    <source>
        <dbReference type="EMBL" id="RIJ46329.1"/>
    </source>
</evidence>
<dbReference type="OrthoDB" id="9806712at2"/>
<protein>
    <submittedName>
        <fullName evidence="5">V-type ATP synthase subunit D</fullName>
    </submittedName>
</protein>
<dbReference type="Proteomes" id="UP000265926">
    <property type="component" value="Unassembled WGS sequence"/>
</dbReference>
<evidence type="ECO:0000256" key="4">
    <source>
        <dbReference type="SAM" id="Coils"/>
    </source>
</evidence>
<evidence type="ECO:0000256" key="3">
    <source>
        <dbReference type="ARBA" id="ARBA00023065"/>
    </source>
</evidence>
<dbReference type="RefSeq" id="WP_119439603.1">
    <property type="nucleotide sequence ID" value="NZ_QWGR01000015.1"/>
</dbReference>
<accession>A0A399STY8</accession>
<keyword evidence="3" id="KW-0406">Ion transport</keyword>
<comment type="similarity">
    <text evidence="1">Belongs to the V-ATPase D subunit family.</text>
</comment>